<dbReference type="EMBL" id="JAHLEM010000049">
    <property type="protein sequence ID" value="MBU3863690.1"/>
    <property type="molecule type" value="Genomic_DNA"/>
</dbReference>
<feature type="compositionally biased region" description="Basic and acidic residues" evidence="1">
    <location>
        <begin position="368"/>
        <end position="395"/>
    </location>
</feature>
<gene>
    <name evidence="2" type="ORF">KN815_06185</name>
</gene>
<feature type="region of interest" description="Disordered" evidence="1">
    <location>
        <begin position="297"/>
        <end position="319"/>
    </location>
</feature>
<reference evidence="2 3" key="1">
    <citation type="submission" date="2021-06" db="EMBL/GenBank/DDBJ databases">
        <authorList>
            <person name="Pan X."/>
        </authorList>
    </citation>
    <scope>NUCLEOTIDE SEQUENCE [LARGE SCALE GENOMIC DNA]</scope>
    <source>
        <strain evidence="2 3">4503</strain>
    </source>
</reference>
<accession>A0ABS6C9X1</accession>
<proteinExistence type="predicted"/>
<dbReference type="InterPro" id="IPR013517">
    <property type="entry name" value="FG-GAP"/>
</dbReference>
<sequence length="553" mass="57482">MTPAPPPTAPPGRVPGPRRRTLLRTLFRVPTASASSVAPASSIASIASIAAGTACLALLLAACGPDDGGARAERSSSAGGSVITPTATAPVPHGKGSRLPDDVNGDGYPDLRLPVPSGKEGLPSRIAFVHGSSHGLNPATRTVLRHRDLGLPSQDVTVAGATEVATADLDGDGYADVTTTAGEALGERETERTQATVRTVPYISWGGPGGPQRTRSAARVQLTGPDDGVDAQRPTIGDFDGDGHHDLALIRADRHSLLVLYGPFNRAGKAARTVPYASPLEGHGEIGDLIADTIADSDSADGTADGHSADGTGTHSADGHRATDLVVHAVNDNDQSGSTLLAAGSHGLSREGRKLREGNAITFGDFDGDGRRDVAVGDSGTRNDEPGGETERPDIGKTVSVYYKRTARPGRADPRPLDPRPLKMPGMSGKLAAADTDGDGTDELTVSLGRGGVELLTLRRASHTATPRVAGRHLLTRAAPSAVDGKTIRKDERAARLYDVADFDHDGKDEVVLAWGPGLAFSRYGERPEWWWITDGTKDKTAFSSKPFGADGQ</sequence>
<feature type="region of interest" description="Disordered" evidence="1">
    <location>
        <begin position="366"/>
        <end position="440"/>
    </location>
</feature>
<name>A0ABS6C9X1_9ACTN</name>
<evidence type="ECO:0000313" key="2">
    <source>
        <dbReference type="EMBL" id="MBU3863690.1"/>
    </source>
</evidence>
<feature type="region of interest" description="Disordered" evidence="1">
    <location>
        <begin position="67"/>
        <end position="108"/>
    </location>
</feature>
<comment type="caution">
    <text evidence="2">The sequence shown here is derived from an EMBL/GenBank/DDBJ whole genome shotgun (WGS) entry which is preliminary data.</text>
</comment>
<protein>
    <submittedName>
        <fullName evidence="2">FG-GAP repeat protein</fullName>
    </submittedName>
</protein>
<feature type="compositionally biased region" description="Basic and acidic residues" evidence="1">
    <location>
        <begin position="410"/>
        <end position="421"/>
    </location>
</feature>
<evidence type="ECO:0000256" key="1">
    <source>
        <dbReference type="SAM" id="MobiDB-lite"/>
    </source>
</evidence>
<dbReference type="Proteomes" id="UP000720508">
    <property type="component" value="Unassembled WGS sequence"/>
</dbReference>
<feature type="compositionally biased region" description="Low complexity" evidence="1">
    <location>
        <begin position="297"/>
        <end position="314"/>
    </location>
</feature>
<keyword evidence="3" id="KW-1185">Reference proteome</keyword>
<organism evidence="2 3">
    <name type="scientific">Streptomyces niphimycinicus</name>
    <dbReference type="NCBI Taxonomy" id="2842201"/>
    <lineage>
        <taxon>Bacteria</taxon>
        <taxon>Bacillati</taxon>
        <taxon>Actinomycetota</taxon>
        <taxon>Actinomycetes</taxon>
        <taxon>Kitasatosporales</taxon>
        <taxon>Streptomycetaceae</taxon>
        <taxon>Streptomyces</taxon>
    </lineage>
</organism>
<evidence type="ECO:0000313" key="3">
    <source>
        <dbReference type="Proteomes" id="UP000720508"/>
    </source>
</evidence>
<dbReference type="RefSeq" id="WP_216340726.1">
    <property type="nucleotide sequence ID" value="NZ_JAHLEM010000049.1"/>
</dbReference>
<dbReference type="Pfam" id="PF01839">
    <property type="entry name" value="FG-GAP"/>
    <property type="match status" value="1"/>
</dbReference>